<accession>A0AAV1SY04</accession>
<feature type="compositionally biased region" description="Pro residues" evidence="1">
    <location>
        <begin position="16"/>
        <end position="27"/>
    </location>
</feature>
<gene>
    <name evidence="2" type="ORF">PM001_LOCUS289</name>
</gene>
<sequence length="212" mass="23454">MAPASPAPPTLEADSPIPPSTPPPGPPVRRSVVLPSSRMSAASFLNCDTLTAGIAALYGQLDLHAAVVADYHSLEVLCRDQNLQIDRLQTQLQSYVKIAPRLATYTELARRLGQNHVVRELKTALSEAEKTSKQNSGGDLQAATAKISKYKNLFHRVDKKLDTTRLALEDMSKTHQDCLREQELVEAELQRLQPDLVDWNSHVDRLRIQASN</sequence>
<reference evidence="2" key="1">
    <citation type="submission" date="2024-01" db="EMBL/GenBank/DDBJ databases">
        <authorList>
            <person name="Webb A."/>
        </authorList>
    </citation>
    <scope>NUCLEOTIDE SEQUENCE</scope>
    <source>
        <strain evidence="2">Pm1</strain>
    </source>
</reference>
<feature type="region of interest" description="Disordered" evidence="1">
    <location>
        <begin position="1"/>
        <end position="28"/>
    </location>
</feature>
<dbReference type="Proteomes" id="UP001162060">
    <property type="component" value="Unassembled WGS sequence"/>
</dbReference>
<dbReference type="EMBL" id="CAKLBY020000003">
    <property type="protein sequence ID" value="CAK7891872.1"/>
    <property type="molecule type" value="Genomic_DNA"/>
</dbReference>
<evidence type="ECO:0000313" key="2">
    <source>
        <dbReference type="EMBL" id="CAK7891872.1"/>
    </source>
</evidence>
<comment type="caution">
    <text evidence="2">The sequence shown here is derived from an EMBL/GenBank/DDBJ whole genome shotgun (WGS) entry which is preliminary data.</text>
</comment>
<evidence type="ECO:0000256" key="1">
    <source>
        <dbReference type="SAM" id="MobiDB-lite"/>
    </source>
</evidence>
<name>A0AAV1SY04_9STRA</name>
<organism evidence="2 3">
    <name type="scientific">Peronospora matthiolae</name>
    <dbReference type="NCBI Taxonomy" id="2874970"/>
    <lineage>
        <taxon>Eukaryota</taxon>
        <taxon>Sar</taxon>
        <taxon>Stramenopiles</taxon>
        <taxon>Oomycota</taxon>
        <taxon>Peronosporomycetes</taxon>
        <taxon>Peronosporales</taxon>
        <taxon>Peronosporaceae</taxon>
        <taxon>Peronospora</taxon>
    </lineage>
</organism>
<protein>
    <submittedName>
        <fullName evidence="2">Uncharacterized protein</fullName>
    </submittedName>
</protein>
<proteinExistence type="predicted"/>
<evidence type="ECO:0000313" key="3">
    <source>
        <dbReference type="Proteomes" id="UP001162060"/>
    </source>
</evidence>
<dbReference type="AlphaFoldDB" id="A0AAV1SY04"/>